<reference evidence="12" key="1">
    <citation type="submission" date="2023-08" db="EMBL/GenBank/DDBJ databases">
        <title>Genomic characterization of piscicolin 126 produced by Carnobacterium maltaromaticum CM22 strain isolated from salmon (Salmo salar).</title>
        <authorList>
            <person name="Gonzalez-Gragera E."/>
            <person name="Garcia-Lopez J.D."/>
            <person name="Teso-Perez C."/>
            <person name="Gimenez-Hernandez I."/>
            <person name="Peralta-Sanchez J.M."/>
            <person name="Valdivia E."/>
            <person name="Montalban-Lopez M."/>
            <person name="Martin-Platero A.M."/>
            <person name="Banos A."/>
            <person name="Martinez-Bueno M."/>
        </authorList>
    </citation>
    <scope>NUCLEOTIDE SEQUENCE</scope>
    <source>
        <strain evidence="12">CM22</strain>
    </source>
</reference>
<dbReference type="GeneID" id="83606348"/>
<protein>
    <recommendedName>
        <fullName evidence="4 10">Pyruvate dehydrogenase E1 component subunit alpha</fullName>
        <ecNumber evidence="3 10">1.2.4.1</ecNumber>
    </recommendedName>
</protein>
<dbReference type="AlphaFoldDB" id="A0AAW9K911"/>
<evidence type="ECO:0000256" key="9">
    <source>
        <dbReference type="ARBA" id="ARBA00051231"/>
    </source>
</evidence>
<keyword evidence="5 10" id="KW-0560">Oxidoreductase</keyword>
<evidence type="ECO:0000256" key="3">
    <source>
        <dbReference type="ARBA" id="ARBA00012281"/>
    </source>
</evidence>
<accession>A0AAW9K911</accession>
<evidence type="ECO:0000313" key="12">
    <source>
        <dbReference type="EMBL" id="MDZ5760287.1"/>
    </source>
</evidence>
<evidence type="ECO:0000256" key="10">
    <source>
        <dbReference type="RuleBase" id="RU366007"/>
    </source>
</evidence>
<dbReference type="GO" id="GO:0009083">
    <property type="term" value="P:branched-chain amino acid catabolic process"/>
    <property type="evidence" value="ECO:0007669"/>
    <property type="project" value="TreeGrafter"/>
</dbReference>
<keyword evidence="7 10" id="KW-0670">Pyruvate</keyword>
<dbReference type="NCBIfam" id="TIGR03181">
    <property type="entry name" value="PDH_E1_alph_x"/>
    <property type="match status" value="1"/>
</dbReference>
<evidence type="ECO:0000256" key="1">
    <source>
        <dbReference type="ARBA" id="ARBA00001964"/>
    </source>
</evidence>
<evidence type="ECO:0000256" key="7">
    <source>
        <dbReference type="ARBA" id="ARBA00023317"/>
    </source>
</evidence>
<comment type="cofactor">
    <cofactor evidence="1 10">
        <name>thiamine diphosphate</name>
        <dbReference type="ChEBI" id="CHEBI:58937"/>
    </cofactor>
</comment>
<dbReference type="Gene3D" id="3.40.50.970">
    <property type="match status" value="1"/>
</dbReference>
<dbReference type="CDD" id="cd02000">
    <property type="entry name" value="TPP_E1_PDC_ADC_BCADC"/>
    <property type="match status" value="1"/>
</dbReference>
<dbReference type="EMBL" id="JAVBVO010000005">
    <property type="protein sequence ID" value="MDZ5760287.1"/>
    <property type="molecule type" value="Genomic_DNA"/>
</dbReference>
<evidence type="ECO:0000259" key="11">
    <source>
        <dbReference type="Pfam" id="PF00676"/>
    </source>
</evidence>
<dbReference type="RefSeq" id="WP_010054780.1">
    <property type="nucleotide sequence ID" value="NZ_BJOJ01000006.1"/>
</dbReference>
<sequence length="370" mass="40953">MATKKNKPIDFDALMDSVNADFPTIQILDEDGKVVNPDLMPDLSDEELVDLMSKMVWSRVLDQRSTALNRQGRLGFFAPTAGQEASQLASHFAMEKEDFLLPGYRDVPQLVQHGLPLKEAFLWSRGHAGGNKYDVNLHAMPPQIIIGAQIVQAAGVALGMKKRGKKNVVLTYTGDGGSSQGDFYEGMNFAGAYDAPAIFIIQNNGYAISTPRSVQTKAKTLAQKAVAAGIPGVVVDGMDPLAVYAVTKEARDRAIAGDGPTLIETLTYRYGPHTLSGDDPTRYRTKETDDIWEKRDPLVRMRNFLTEKGIWSEEKENEVIEATKEEIKEAIKAADQEPKQKVSDFLKNMFEEPNQTIKEQIAIFEAKESK</sequence>
<dbReference type="PANTHER" id="PTHR43380">
    <property type="entry name" value="2-OXOISOVALERATE DEHYDROGENASE SUBUNIT ALPHA, MITOCHONDRIAL"/>
    <property type="match status" value="1"/>
</dbReference>
<dbReference type="InterPro" id="IPR017596">
    <property type="entry name" value="PdhA/BkdA"/>
</dbReference>
<proteinExistence type="predicted"/>
<dbReference type="InterPro" id="IPR001017">
    <property type="entry name" value="DH_E1"/>
</dbReference>
<evidence type="ECO:0000313" key="13">
    <source>
        <dbReference type="Proteomes" id="UP001290462"/>
    </source>
</evidence>
<dbReference type="FunFam" id="3.40.50.970:FF:000023">
    <property type="entry name" value="Pyruvate dehydrogenase E1 component subunit alpha"/>
    <property type="match status" value="1"/>
</dbReference>
<dbReference type="EC" id="1.2.4.1" evidence="3 10"/>
<gene>
    <name evidence="12" type="primary">pdhA</name>
    <name evidence="12" type="ORF">RAK27_16740</name>
</gene>
<evidence type="ECO:0000256" key="6">
    <source>
        <dbReference type="ARBA" id="ARBA00023052"/>
    </source>
</evidence>
<dbReference type="Pfam" id="PF00676">
    <property type="entry name" value="E1_dh"/>
    <property type="match status" value="1"/>
</dbReference>
<dbReference type="Proteomes" id="UP001290462">
    <property type="component" value="Unassembled WGS sequence"/>
</dbReference>
<dbReference type="InterPro" id="IPR029061">
    <property type="entry name" value="THDP-binding"/>
</dbReference>
<organism evidence="12 13">
    <name type="scientific">Carnobacterium maltaromaticum</name>
    <name type="common">Carnobacterium piscicola</name>
    <dbReference type="NCBI Taxonomy" id="2751"/>
    <lineage>
        <taxon>Bacteria</taxon>
        <taxon>Bacillati</taxon>
        <taxon>Bacillota</taxon>
        <taxon>Bacilli</taxon>
        <taxon>Lactobacillales</taxon>
        <taxon>Carnobacteriaceae</taxon>
        <taxon>Carnobacterium</taxon>
    </lineage>
</organism>
<evidence type="ECO:0000256" key="2">
    <source>
        <dbReference type="ARBA" id="ARBA00011870"/>
    </source>
</evidence>
<dbReference type="SUPFAM" id="SSF52518">
    <property type="entry name" value="Thiamin diphosphate-binding fold (THDP-binding)"/>
    <property type="match status" value="1"/>
</dbReference>
<evidence type="ECO:0000256" key="5">
    <source>
        <dbReference type="ARBA" id="ARBA00023002"/>
    </source>
</evidence>
<comment type="caution">
    <text evidence="12">The sequence shown here is derived from an EMBL/GenBank/DDBJ whole genome shotgun (WGS) entry which is preliminary data.</text>
</comment>
<evidence type="ECO:0000256" key="8">
    <source>
        <dbReference type="ARBA" id="ARBA00025211"/>
    </source>
</evidence>
<comment type="function">
    <text evidence="8 10">The pyruvate dehydrogenase complex catalyzes the overall conversion of pyruvate to acetyl-CoA and CO(2). It contains multiple copies of three enzymatic components: pyruvate dehydrogenase (E1), dihydrolipoamide acetyltransferase (E2) and lipoamide dehydrogenase (E3).</text>
</comment>
<dbReference type="InterPro" id="IPR050771">
    <property type="entry name" value="Alpha-ketoacid_DH_E1_comp"/>
</dbReference>
<evidence type="ECO:0000256" key="4">
    <source>
        <dbReference type="ARBA" id="ARBA00014159"/>
    </source>
</evidence>
<name>A0AAW9K911_CARML</name>
<comment type="subunit">
    <text evidence="2 10">Heterodimer of an alpha and a beta chain.</text>
</comment>
<dbReference type="PANTHER" id="PTHR43380:SF1">
    <property type="entry name" value="2-OXOISOVALERATE DEHYDROGENASE SUBUNIT ALPHA, MITOCHONDRIAL"/>
    <property type="match status" value="1"/>
</dbReference>
<dbReference type="GO" id="GO:0004739">
    <property type="term" value="F:pyruvate dehydrogenase (acetyl-transferring) activity"/>
    <property type="evidence" value="ECO:0007669"/>
    <property type="project" value="UniProtKB-UniRule"/>
</dbReference>
<comment type="catalytic activity">
    <reaction evidence="9 10">
        <text>N(6)-[(R)-lipoyl]-L-lysyl-[protein] + pyruvate + H(+) = N(6)-[(R)-S(8)-acetyldihydrolipoyl]-L-lysyl-[protein] + CO2</text>
        <dbReference type="Rhea" id="RHEA:19189"/>
        <dbReference type="Rhea" id="RHEA-COMP:10474"/>
        <dbReference type="Rhea" id="RHEA-COMP:10478"/>
        <dbReference type="ChEBI" id="CHEBI:15361"/>
        <dbReference type="ChEBI" id="CHEBI:15378"/>
        <dbReference type="ChEBI" id="CHEBI:16526"/>
        <dbReference type="ChEBI" id="CHEBI:83099"/>
        <dbReference type="ChEBI" id="CHEBI:83111"/>
        <dbReference type="EC" id="1.2.4.1"/>
    </reaction>
</comment>
<feature type="domain" description="Dehydrogenase E1 component" evidence="11">
    <location>
        <begin position="54"/>
        <end position="342"/>
    </location>
</feature>
<keyword evidence="6 10" id="KW-0786">Thiamine pyrophosphate</keyword>